<keyword evidence="1" id="KW-0472">Membrane</keyword>
<dbReference type="Pfam" id="PF21834">
    <property type="entry name" value="DUF6894"/>
    <property type="match status" value="1"/>
</dbReference>
<evidence type="ECO:0000313" key="4">
    <source>
        <dbReference type="Proteomes" id="UP001349262"/>
    </source>
</evidence>
<keyword evidence="4" id="KW-1185">Reference proteome</keyword>
<evidence type="ECO:0000256" key="1">
    <source>
        <dbReference type="SAM" id="Phobius"/>
    </source>
</evidence>
<proteinExistence type="predicted"/>
<dbReference type="EMBL" id="MLBY01000005">
    <property type="protein sequence ID" value="MEE7459820.1"/>
    <property type="molecule type" value="Genomic_DNA"/>
</dbReference>
<feature type="domain" description="DUF6894" evidence="2">
    <location>
        <begin position="3"/>
        <end position="70"/>
    </location>
</feature>
<name>A0ABU7TH21_9HYPH</name>
<dbReference type="Proteomes" id="UP001349262">
    <property type="component" value="Unassembled WGS sequence"/>
</dbReference>
<keyword evidence="1" id="KW-0812">Transmembrane</keyword>
<dbReference type="InterPro" id="IPR054189">
    <property type="entry name" value="DUF6894"/>
</dbReference>
<reference evidence="3 4" key="1">
    <citation type="journal article" date="2012" name="Genet. Mol. Biol.">
        <title>Analysis of 16S rRNA and mxaF genes revealing insights into Methylobacterium niche-specific plant association.</title>
        <authorList>
            <person name="Dourado M.N."/>
            <person name="Andreote F.D."/>
            <person name="Dini-Andreote F."/>
            <person name="Conti R."/>
            <person name="Araujo J.M."/>
            <person name="Araujo W.L."/>
        </authorList>
    </citation>
    <scope>NUCLEOTIDE SEQUENCE [LARGE SCALE GENOMIC DNA]</scope>
    <source>
        <strain evidence="3 4">SR1.6/4</strain>
    </source>
</reference>
<gene>
    <name evidence="3" type="ORF">MRSR164_24520</name>
</gene>
<comment type="caution">
    <text evidence="3">The sequence shown here is derived from an EMBL/GenBank/DDBJ whole genome shotgun (WGS) entry which is preliminary data.</text>
</comment>
<keyword evidence="1" id="KW-1133">Transmembrane helix</keyword>
<evidence type="ECO:0000313" key="3">
    <source>
        <dbReference type="EMBL" id="MEE7459820.1"/>
    </source>
</evidence>
<evidence type="ECO:0000259" key="2">
    <source>
        <dbReference type="Pfam" id="PF21834"/>
    </source>
</evidence>
<feature type="transmembrane region" description="Helical" evidence="1">
    <location>
        <begin position="63"/>
        <end position="82"/>
    </location>
</feature>
<organism evidence="3 4">
    <name type="scientific">Methylobacterium radiotolerans</name>
    <dbReference type="NCBI Taxonomy" id="31998"/>
    <lineage>
        <taxon>Bacteria</taxon>
        <taxon>Pseudomonadati</taxon>
        <taxon>Pseudomonadota</taxon>
        <taxon>Alphaproteobacteria</taxon>
        <taxon>Hyphomicrobiales</taxon>
        <taxon>Methylobacteriaceae</taxon>
        <taxon>Methylobacterium</taxon>
    </lineage>
</organism>
<protein>
    <recommendedName>
        <fullName evidence="2">DUF6894 domain-containing protein</fullName>
    </recommendedName>
</protein>
<accession>A0ABU7TH21</accession>
<sequence>MPRYFIDTDDDTFALRDDVGHDLVDLRAARDAAHRALPDMARQKMPDSEHRTFRASVRDESGAVVYVATLVLAGVWMVTPPIC</sequence>